<keyword evidence="1" id="KW-0732">Signal</keyword>
<dbReference type="Proteomes" id="UP001200145">
    <property type="component" value="Unassembled WGS sequence"/>
</dbReference>
<evidence type="ECO:0000313" key="3">
    <source>
        <dbReference type="Proteomes" id="UP001200145"/>
    </source>
</evidence>
<protein>
    <submittedName>
        <fullName evidence="2">DUF4878 domain-containing protein</fullName>
    </submittedName>
</protein>
<reference evidence="2 3" key="1">
    <citation type="submission" date="2022-01" db="EMBL/GenBank/DDBJ databases">
        <title>Flavihumibacter sp. nov., isolated from sediment of a river.</title>
        <authorList>
            <person name="Liu H."/>
        </authorList>
    </citation>
    <scope>NUCLEOTIDE SEQUENCE [LARGE SCALE GENOMIC DNA]</scope>
    <source>
        <strain evidence="2 3">RY-1</strain>
    </source>
</reference>
<dbReference type="EMBL" id="JAKEVY010000001">
    <property type="protein sequence ID" value="MCF1713345.1"/>
    <property type="molecule type" value="Genomic_DNA"/>
</dbReference>
<evidence type="ECO:0000256" key="1">
    <source>
        <dbReference type="SAM" id="SignalP"/>
    </source>
</evidence>
<dbReference type="PROSITE" id="PS51257">
    <property type="entry name" value="PROKAR_LIPOPROTEIN"/>
    <property type="match status" value="1"/>
</dbReference>
<proteinExistence type="predicted"/>
<organism evidence="2 3">
    <name type="scientific">Flavihumibacter fluminis</name>
    <dbReference type="NCBI Taxonomy" id="2909236"/>
    <lineage>
        <taxon>Bacteria</taxon>
        <taxon>Pseudomonadati</taxon>
        <taxon>Bacteroidota</taxon>
        <taxon>Chitinophagia</taxon>
        <taxon>Chitinophagales</taxon>
        <taxon>Chitinophagaceae</taxon>
        <taxon>Flavihumibacter</taxon>
    </lineage>
</organism>
<accession>A0ABS9BCT7</accession>
<comment type="caution">
    <text evidence="2">The sequence shown here is derived from an EMBL/GenBank/DDBJ whole genome shotgun (WGS) entry which is preliminary data.</text>
</comment>
<dbReference type="RefSeq" id="WP_234863878.1">
    <property type="nucleotide sequence ID" value="NZ_JAKEVY010000001.1"/>
</dbReference>
<feature type="chain" id="PRO_5047370675" evidence="1">
    <location>
        <begin position="19"/>
        <end position="135"/>
    </location>
</feature>
<evidence type="ECO:0000313" key="2">
    <source>
        <dbReference type="EMBL" id="MCF1713345.1"/>
    </source>
</evidence>
<sequence>MKKTILAQVFMASAIFMAACSNETSFTPAEDAQDAGREFIRASLDGNMRKAEFYLLKDSSNNMLFEKWKKDYYNKLSTEERVSFKNANILPIKIENENDSTVQYSFSNSYKSKDTTVIKIVKVNGIWQVDLKELH</sequence>
<keyword evidence="3" id="KW-1185">Reference proteome</keyword>
<name>A0ABS9BCT7_9BACT</name>
<feature type="signal peptide" evidence="1">
    <location>
        <begin position="1"/>
        <end position="18"/>
    </location>
</feature>
<gene>
    <name evidence="2" type="ORF">L0U88_01730</name>
</gene>